<evidence type="ECO:0000313" key="6">
    <source>
        <dbReference type="EMBL" id="THD27758.1"/>
    </source>
</evidence>
<dbReference type="Gene3D" id="3.40.50.300">
    <property type="entry name" value="P-loop containing nucleotide triphosphate hydrolases"/>
    <property type="match status" value="1"/>
</dbReference>
<dbReference type="EC" id="2.8.2.20" evidence="2 5"/>
<dbReference type="PANTHER" id="PTHR12788">
    <property type="entry name" value="PROTEIN-TYROSINE SULFOTRANSFERASE 2"/>
    <property type="match status" value="1"/>
</dbReference>
<comment type="catalytic activity">
    <reaction evidence="4 5">
        <text>L-tyrosyl-[protein] + 3'-phosphoadenylyl sulfate = O-sulfo-L-tyrosine-[protein] + adenosine 3',5'-bisphosphate + H(+)</text>
        <dbReference type="Rhea" id="RHEA:16801"/>
        <dbReference type="Rhea" id="RHEA-COMP:10136"/>
        <dbReference type="Rhea" id="RHEA-COMP:11688"/>
        <dbReference type="ChEBI" id="CHEBI:15378"/>
        <dbReference type="ChEBI" id="CHEBI:46858"/>
        <dbReference type="ChEBI" id="CHEBI:58339"/>
        <dbReference type="ChEBI" id="CHEBI:58343"/>
        <dbReference type="ChEBI" id="CHEBI:65286"/>
        <dbReference type="EC" id="2.8.2.20"/>
    </reaction>
</comment>
<organism evidence="6 7">
    <name type="scientific">Fasciola hepatica</name>
    <name type="common">Liver fluke</name>
    <dbReference type="NCBI Taxonomy" id="6192"/>
    <lineage>
        <taxon>Eukaryota</taxon>
        <taxon>Metazoa</taxon>
        <taxon>Spiralia</taxon>
        <taxon>Lophotrochozoa</taxon>
        <taxon>Platyhelminthes</taxon>
        <taxon>Trematoda</taxon>
        <taxon>Digenea</taxon>
        <taxon>Plagiorchiida</taxon>
        <taxon>Echinostomata</taxon>
        <taxon>Echinostomatoidea</taxon>
        <taxon>Fasciolidae</taxon>
        <taxon>Fasciola</taxon>
    </lineage>
</organism>
<dbReference type="Pfam" id="PF13469">
    <property type="entry name" value="Sulfotransfer_3"/>
    <property type="match status" value="1"/>
</dbReference>
<dbReference type="InterPro" id="IPR027417">
    <property type="entry name" value="P-loop_NTPase"/>
</dbReference>
<evidence type="ECO:0000256" key="4">
    <source>
        <dbReference type="ARBA" id="ARBA00048460"/>
    </source>
</evidence>
<protein>
    <recommendedName>
        <fullName evidence="2 5">Protein-tyrosine sulfotransferase</fullName>
        <ecNumber evidence="2 5">2.8.2.20</ecNumber>
    </recommendedName>
</protein>
<reference evidence="6" key="1">
    <citation type="submission" date="2019-03" db="EMBL/GenBank/DDBJ databases">
        <title>Improved annotation for the trematode Fasciola hepatica.</title>
        <authorList>
            <person name="Choi Y.-J."/>
            <person name="Martin J."/>
            <person name="Mitreva M."/>
        </authorList>
    </citation>
    <scope>NUCLEOTIDE SEQUENCE [LARGE SCALE GENOMIC DNA]</scope>
</reference>
<comment type="similarity">
    <text evidence="1 5">Belongs to the protein sulfotransferase family.</text>
</comment>
<evidence type="ECO:0000256" key="3">
    <source>
        <dbReference type="ARBA" id="ARBA00022679"/>
    </source>
</evidence>
<dbReference type="AlphaFoldDB" id="A0A4E0RX44"/>
<dbReference type="InterPro" id="IPR026634">
    <property type="entry name" value="TPST-like"/>
</dbReference>
<evidence type="ECO:0000256" key="2">
    <source>
        <dbReference type="ARBA" id="ARBA00013262"/>
    </source>
</evidence>
<comment type="function">
    <text evidence="5">Catalyzes the O-sulfation of tyrosine residues within acidic motifs of polypeptides, using 3'-phosphoadenylyl sulfate (PAPS) as cosubstrate.</text>
</comment>
<comment type="caution">
    <text evidence="6">The sequence shown here is derived from an EMBL/GenBank/DDBJ whole genome shotgun (WGS) entry which is preliminary data.</text>
</comment>
<keyword evidence="7" id="KW-1185">Reference proteome</keyword>
<sequence>MLRDFKLYSELATRTVFLSQLTGTGLMRIKMDAHPWIRCGAEPMVTLNVLELWTRISSNPDRAIKAGIYPLAIDSATRAYIQQIIEFMGPDAPALCHKQPHAFLYLTALGKLFFKAKFIHVIRDGRGAVSSSLSRRLCLGKPEQCLLQWQSITTTMIQDCAKLGPNRCIHVRYESLVQHTEQEMRRVLDFLGIPWDPIVLRHEKIIDQLTGLNPYEPSTKQFLLAVHNKSLDAWARPSSPIPLEVQKKTCRDLELLQLLNYCPSKGYLPQYKTIPWDIPKLKEIQSFVPK</sequence>
<evidence type="ECO:0000256" key="1">
    <source>
        <dbReference type="ARBA" id="ARBA00009988"/>
    </source>
</evidence>
<dbReference type="EMBL" id="JXXN02000331">
    <property type="protein sequence ID" value="THD27758.1"/>
    <property type="molecule type" value="Genomic_DNA"/>
</dbReference>
<name>A0A4E0RX44_FASHE</name>
<dbReference type="GO" id="GO:0008476">
    <property type="term" value="F:protein-tyrosine sulfotransferase activity"/>
    <property type="evidence" value="ECO:0007669"/>
    <property type="project" value="UniProtKB-EC"/>
</dbReference>
<dbReference type="GO" id="GO:0005794">
    <property type="term" value="C:Golgi apparatus"/>
    <property type="evidence" value="ECO:0007669"/>
    <property type="project" value="UniProtKB-ARBA"/>
</dbReference>
<proteinExistence type="inferred from homology"/>
<keyword evidence="3 5" id="KW-0808">Transferase</keyword>
<accession>A0A4E0RX44</accession>
<dbReference type="PANTHER" id="PTHR12788:SF10">
    <property type="entry name" value="PROTEIN-TYROSINE SULFOTRANSFERASE"/>
    <property type="match status" value="1"/>
</dbReference>
<dbReference type="Proteomes" id="UP000230066">
    <property type="component" value="Unassembled WGS sequence"/>
</dbReference>
<dbReference type="SUPFAM" id="SSF52540">
    <property type="entry name" value="P-loop containing nucleoside triphosphate hydrolases"/>
    <property type="match status" value="1"/>
</dbReference>
<evidence type="ECO:0000313" key="7">
    <source>
        <dbReference type="Proteomes" id="UP000230066"/>
    </source>
</evidence>
<gene>
    <name evidence="6" type="ORF">D915_001518</name>
</gene>
<evidence type="ECO:0000256" key="5">
    <source>
        <dbReference type="RuleBase" id="RU365018"/>
    </source>
</evidence>